<dbReference type="EMBL" id="UOFE01000043">
    <property type="protein sequence ID" value="VAW54709.1"/>
    <property type="molecule type" value="Genomic_DNA"/>
</dbReference>
<reference evidence="1" key="1">
    <citation type="submission" date="2018-06" db="EMBL/GenBank/DDBJ databases">
        <authorList>
            <person name="Zhirakovskaya E."/>
        </authorList>
    </citation>
    <scope>NUCLEOTIDE SEQUENCE</scope>
</reference>
<gene>
    <name evidence="1" type="ORF">MNBD_GAMMA05-1298</name>
</gene>
<accession>A0A3B0WZP7</accession>
<name>A0A3B0WZP7_9ZZZZ</name>
<sequence>MPFLLVLCISAPAYSAESVMVVAGDKNKNHAAGFKFTKNGVDNRSGADFFSQPIVHYQQNIHMLSAVNDRPTLQIYGDGRVLVHYPAYMKRAGDYEMQLEAVELIDLLHSLSDNGVMDFDTKKHKAGRKAEKQSLKAKGQYFAISDTVETVVEIRLEEYQKNNSSKKISNFYKKFEWDNLEHDAKRFKRIKEFARSNQSVNEIKRMMKDVRLTIRN</sequence>
<protein>
    <submittedName>
        <fullName evidence="1">Uncharacterized protein</fullName>
    </submittedName>
</protein>
<evidence type="ECO:0000313" key="1">
    <source>
        <dbReference type="EMBL" id="VAW54709.1"/>
    </source>
</evidence>
<proteinExistence type="predicted"/>
<dbReference type="AlphaFoldDB" id="A0A3B0WZP7"/>
<organism evidence="1">
    <name type="scientific">hydrothermal vent metagenome</name>
    <dbReference type="NCBI Taxonomy" id="652676"/>
    <lineage>
        <taxon>unclassified sequences</taxon>
        <taxon>metagenomes</taxon>
        <taxon>ecological metagenomes</taxon>
    </lineage>
</organism>